<gene>
    <name evidence="6" type="ORF">BL253_18375</name>
</gene>
<feature type="domain" description="HhH-GPD" evidence="5">
    <location>
        <begin position="142"/>
        <end position="300"/>
    </location>
</feature>
<dbReference type="PANTHER" id="PTHR43003:SF5">
    <property type="entry name" value="DNA-3-METHYLADENINE GLYCOSYLASE"/>
    <property type="match status" value="1"/>
</dbReference>
<keyword evidence="7" id="KW-1185">Reference proteome</keyword>
<comment type="catalytic activity">
    <reaction evidence="1">
        <text>Hydrolysis of alkylated DNA, releasing 3-methyladenine, 3-methylguanine, 7-methylguanine and 7-methyladenine.</text>
        <dbReference type="EC" id="3.2.2.21"/>
    </reaction>
</comment>
<dbReference type="InterPro" id="IPR051912">
    <property type="entry name" value="Alkylbase_DNA_Glycosylase/TA"/>
</dbReference>
<accession>A0A1V2I8U5</accession>
<protein>
    <recommendedName>
        <fullName evidence="2">DNA-3-methyladenine glycosylase II</fullName>
        <ecNumber evidence="2">3.2.2.21</ecNumber>
    </recommendedName>
</protein>
<dbReference type="EMBL" id="MOMC01000037">
    <property type="protein sequence ID" value="ONH28808.1"/>
    <property type="molecule type" value="Genomic_DNA"/>
</dbReference>
<keyword evidence="4" id="KW-0234">DNA repair</keyword>
<keyword evidence="3" id="KW-0227">DNA damage</keyword>
<name>A0A1V2I8U5_9ACTN</name>
<dbReference type="InterPro" id="IPR003265">
    <property type="entry name" value="HhH-GPD_domain"/>
</dbReference>
<comment type="caution">
    <text evidence="6">The sequence shown here is derived from an EMBL/GenBank/DDBJ whole genome shotgun (WGS) entry which is preliminary data.</text>
</comment>
<dbReference type="STRING" id="1834516.BL253_18375"/>
<reference evidence="7" key="1">
    <citation type="submission" date="2016-10" db="EMBL/GenBank/DDBJ databases">
        <title>Frankia sp. NRRL B-16386 Genome sequencing.</title>
        <authorList>
            <person name="Ghodhbane-Gtari F."/>
            <person name="Swanson E."/>
            <person name="Gueddou A."/>
            <person name="Hezbri K."/>
            <person name="Ktari K."/>
            <person name="Nouioui I."/>
            <person name="Morris K."/>
            <person name="Simpson S."/>
            <person name="Abebe-Akele F."/>
            <person name="Thomas K."/>
            <person name="Gtari M."/>
            <person name="Tisa L.S."/>
        </authorList>
    </citation>
    <scope>NUCLEOTIDE SEQUENCE [LARGE SCALE GENOMIC DNA]</scope>
    <source>
        <strain evidence="7">NRRL B-16386</strain>
    </source>
</reference>
<dbReference type="GO" id="GO:0008725">
    <property type="term" value="F:DNA-3-methyladenine glycosylase activity"/>
    <property type="evidence" value="ECO:0007669"/>
    <property type="project" value="TreeGrafter"/>
</dbReference>
<evidence type="ECO:0000313" key="6">
    <source>
        <dbReference type="EMBL" id="ONH28808.1"/>
    </source>
</evidence>
<proteinExistence type="predicted"/>
<dbReference type="GO" id="GO:0032131">
    <property type="term" value="F:alkylated DNA binding"/>
    <property type="evidence" value="ECO:0007669"/>
    <property type="project" value="TreeGrafter"/>
</dbReference>
<dbReference type="Proteomes" id="UP000188929">
    <property type="component" value="Unassembled WGS sequence"/>
</dbReference>
<dbReference type="SUPFAM" id="SSF48150">
    <property type="entry name" value="DNA-glycosylase"/>
    <property type="match status" value="1"/>
</dbReference>
<evidence type="ECO:0000256" key="4">
    <source>
        <dbReference type="ARBA" id="ARBA00023204"/>
    </source>
</evidence>
<dbReference type="GO" id="GO:0005737">
    <property type="term" value="C:cytoplasm"/>
    <property type="evidence" value="ECO:0007669"/>
    <property type="project" value="TreeGrafter"/>
</dbReference>
<dbReference type="GO" id="GO:0006307">
    <property type="term" value="P:DNA alkylation repair"/>
    <property type="evidence" value="ECO:0007669"/>
    <property type="project" value="TreeGrafter"/>
</dbReference>
<evidence type="ECO:0000313" key="7">
    <source>
        <dbReference type="Proteomes" id="UP000188929"/>
    </source>
</evidence>
<evidence type="ECO:0000256" key="2">
    <source>
        <dbReference type="ARBA" id="ARBA00012000"/>
    </source>
</evidence>
<dbReference type="RefSeq" id="WP_076818399.1">
    <property type="nucleotide sequence ID" value="NZ_MOMC01000037.1"/>
</dbReference>
<dbReference type="PANTHER" id="PTHR43003">
    <property type="entry name" value="DNA-3-METHYLADENINE GLYCOSYLASE"/>
    <property type="match status" value="1"/>
</dbReference>
<dbReference type="Pfam" id="PF00730">
    <property type="entry name" value="HhH-GPD"/>
    <property type="match status" value="1"/>
</dbReference>
<dbReference type="Gene3D" id="1.10.340.30">
    <property type="entry name" value="Hypothetical protein, domain 2"/>
    <property type="match status" value="1"/>
</dbReference>
<evidence type="ECO:0000256" key="1">
    <source>
        <dbReference type="ARBA" id="ARBA00000086"/>
    </source>
</evidence>
<dbReference type="GO" id="GO:0043916">
    <property type="term" value="F:DNA-7-methylguanine glycosylase activity"/>
    <property type="evidence" value="ECO:0007669"/>
    <property type="project" value="TreeGrafter"/>
</dbReference>
<dbReference type="GO" id="GO:0032993">
    <property type="term" value="C:protein-DNA complex"/>
    <property type="evidence" value="ECO:0007669"/>
    <property type="project" value="TreeGrafter"/>
</dbReference>
<sequence length="321" mass="34289">MTARAPEPSPAADGCAVATVEFTEPVDLAGSLEAYRRHGDDLIDRWDGRVLIRTVPHGAGRVALATRPAGPVKRPRLHLMGPPDLDAAALGGLARAQFLRDRSALEDLVARDPVFAAIPARHHRLAVLTQTDVLHTLARCVTAQQVTGGFAVTLRARLVRLVGRPMSVGPHTAHALDADLLAATSPERLRDVGLSGRKASALVGIARAVAGPLRLDALRDLDDEEVIANLTALPGIGRWSAEWFLIRALGRPLVAAGDLAVRKAVGHLYRPGLPPPAEDEVRRLTAHWGRAAALAQTIALDHHLEVTRRSRPGPARATTSR</sequence>
<evidence type="ECO:0000259" key="5">
    <source>
        <dbReference type="SMART" id="SM00478"/>
    </source>
</evidence>
<dbReference type="InterPro" id="IPR011257">
    <property type="entry name" value="DNA_glycosylase"/>
</dbReference>
<organism evidence="6 7">
    <name type="scientific">Pseudofrankia asymbiotica</name>
    <dbReference type="NCBI Taxonomy" id="1834516"/>
    <lineage>
        <taxon>Bacteria</taxon>
        <taxon>Bacillati</taxon>
        <taxon>Actinomycetota</taxon>
        <taxon>Actinomycetes</taxon>
        <taxon>Frankiales</taxon>
        <taxon>Frankiaceae</taxon>
        <taxon>Pseudofrankia</taxon>
    </lineage>
</organism>
<dbReference type="AlphaFoldDB" id="A0A1V2I8U5"/>
<dbReference type="OrthoDB" id="9811249at2"/>
<dbReference type="InterPro" id="IPR023170">
    <property type="entry name" value="HhH_base_excis_C"/>
</dbReference>
<dbReference type="Gene3D" id="1.10.1670.10">
    <property type="entry name" value="Helix-hairpin-Helix base-excision DNA repair enzymes (C-terminal)"/>
    <property type="match status" value="1"/>
</dbReference>
<dbReference type="GO" id="GO:0006285">
    <property type="term" value="P:base-excision repair, AP site formation"/>
    <property type="evidence" value="ECO:0007669"/>
    <property type="project" value="TreeGrafter"/>
</dbReference>
<evidence type="ECO:0000256" key="3">
    <source>
        <dbReference type="ARBA" id="ARBA00022763"/>
    </source>
</evidence>
<dbReference type="CDD" id="cd00056">
    <property type="entry name" value="ENDO3c"/>
    <property type="match status" value="1"/>
</dbReference>
<dbReference type="EC" id="3.2.2.21" evidence="2"/>
<dbReference type="SMART" id="SM00478">
    <property type="entry name" value="ENDO3c"/>
    <property type="match status" value="1"/>
</dbReference>